<reference evidence="13" key="2">
    <citation type="journal article" date="2008" name="Environ. Microbiol.">
        <title>Discovery and characterization of a new bacterial candidate division by an anaerobic sludge digester metagenomic approach.</title>
        <authorList>
            <person name="Guermazi S."/>
            <person name="Daegelen P."/>
            <person name="Dauga C."/>
            <person name="Riviere D."/>
            <person name="Boucher T."/>
            <person name="Godon J.J."/>
            <person name="Gyapay G."/>
            <person name="Sghir A."/>
            <person name="Pelletier E."/>
            <person name="Weissenbach J."/>
            <person name="Le Paslier D."/>
        </authorList>
    </citation>
    <scope>NUCLEOTIDE SEQUENCE</scope>
</reference>
<keyword evidence="9" id="KW-0234">DNA repair</keyword>
<evidence type="ECO:0000259" key="12">
    <source>
        <dbReference type="PROSITE" id="PS51462"/>
    </source>
</evidence>
<evidence type="ECO:0000256" key="9">
    <source>
        <dbReference type="ARBA" id="ARBA00023204"/>
    </source>
</evidence>
<evidence type="ECO:0000313" key="13">
    <source>
        <dbReference type="EMBL" id="CAO79516.1"/>
    </source>
</evidence>
<dbReference type="GO" id="GO:0006260">
    <property type="term" value="P:DNA replication"/>
    <property type="evidence" value="ECO:0007669"/>
    <property type="project" value="UniProtKB-KW"/>
</dbReference>
<dbReference type="InterPro" id="IPR000086">
    <property type="entry name" value="NUDIX_hydrolase_dom"/>
</dbReference>
<dbReference type="GO" id="GO:0035539">
    <property type="term" value="F:8-oxo-7,8-dihydrodeoxyguanosine triphosphate pyrophosphatase activity"/>
    <property type="evidence" value="ECO:0007669"/>
    <property type="project" value="UniProtKB-EC"/>
</dbReference>
<reference evidence="13" key="1">
    <citation type="submission" date="2007-07" db="EMBL/GenBank/DDBJ databases">
        <authorList>
            <person name="Genoscope"/>
        </authorList>
    </citation>
    <scope>NUCLEOTIDE SEQUENCE</scope>
</reference>
<keyword evidence="3" id="KW-0515">Mutator protein</keyword>
<dbReference type="GO" id="GO:0046872">
    <property type="term" value="F:metal ion binding"/>
    <property type="evidence" value="ECO:0007669"/>
    <property type="project" value="UniProtKB-KW"/>
</dbReference>
<evidence type="ECO:0000256" key="8">
    <source>
        <dbReference type="ARBA" id="ARBA00022842"/>
    </source>
</evidence>
<dbReference type="InterPro" id="IPR020476">
    <property type="entry name" value="Nudix_hydrolase"/>
</dbReference>
<dbReference type="PROSITE" id="PS51462">
    <property type="entry name" value="NUDIX"/>
    <property type="match status" value="1"/>
</dbReference>
<name>B0KVD1_UNCKA</name>
<proteinExistence type="inferred from homology"/>
<dbReference type="PANTHER" id="PTHR47707">
    <property type="entry name" value="8-OXO-DGTP DIPHOSPHATASE"/>
    <property type="match status" value="1"/>
</dbReference>
<keyword evidence="7 13" id="KW-0378">Hydrolase</keyword>
<evidence type="ECO:0000256" key="2">
    <source>
        <dbReference type="ARBA" id="ARBA00005582"/>
    </source>
</evidence>
<dbReference type="EC" id="3.6.1.55" evidence="11"/>
<dbReference type="GO" id="GO:0044715">
    <property type="term" value="F:8-oxo-dGDP phosphatase activity"/>
    <property type="evidence" value="ECO:0007669"/>
    <property type="project" value="TreeGrafter"/>
</dbReference>
<evidence type="ECO:0000256" key="5">
    <source>
        <dbReference type="ARBA" id="ARBA00022723"/>
    </source>
</evidence>
<protein>
    <recommendedName>
        <fullName evidence="11">8-oxo-dGTP diphosphatase</fullName>
        <ecNumber evidence="11">3.6.1.55</ecNumber>
    </recommendedName>
</protein>
<dbReference type="EMBL" id="CU367853">
    <property type="protein sequence ID" value="CAO79516.1"/>
    <property type="molecule type" value="Genomic_DNA"/>
</dbReference>
<evidence type="ECO:0000256" key="6">
    <source>
        <dbReference type="ARBA" id="ARBA00022763"/>
    </source>
</evidence>
<dbReference type="InterPro" id="IPR015797">
    <property type="entry name" value="NUDIX_hydrolase-like_dom_sf"/>
</dbReference>
<gene>
    <name evidence="13" type="ORF">WWE3-TFM_26</name>
</gene>
<dbReference type="GO" id="GO:0008413">
    <property type="term" value="F:8-oxo-7,8-dihydroguanosine triphosphate pyrophosphatase activity"/>
    <property type="evidence" value="ECO:0007669"/>
    <property type="project" value="TreeGrafter"/>
</dbReference>
<dbReference type="GO" id="GO:0044716">
    <property type="term" value="F:8-oxo-GDP phosphatase activity"/>
    <property type="evidence" value="ECO:0007669"/>
    <property type="project" value="TreeGrafter"/>
</dbReference>
<dbReference type="Gene3D" id="3.90.79.10">
    <property type="entry name" value="Nucleoside Triphosphate Pyrophosphohydrolase"/>
    <property type="match status" value="1"/>
</dbReference>
<dbReference type="AlphaFoldDB" id="B0KVD1"/>
<dbReference type="InterPro" id="IPR047127">
    <property type="entry name" value="MutT-like"/>
</dbReference>
<feature type="domain" description="Nudix hydrolase" evidence="12">
    <location>
        <begin position="8"/>
        <end position="141"/>
    </location>
</feature>
<keyword evidence="6" id="KW-0227">DNA damage</keyword>
<accession>B0KVD1</accession>
<dbReference type="Pfam" id="PF00293">
    <property type="entry name" value="NUDIX"/>
    <property type="match status" value="1"/>
</dbReference>
<dbReference type="PRINTS" id="PR00502">
    <property type="entry name" value="NUDIXFAMILY"/>
</dbReference>
<organism evidence="13">
    <name type="scientific">uncultured candidate division WWE3 bacterium EJ0ADIGA11YD11</name>
    <dbReference type="NCBI Taxonomy" id="500145"/>
    <lineage>
        <taxon>Bacteria</taxon>
        <taxon>Katanobacteria</taxon>
        <taxon>environmental samples</taxon>
    </lineage>
</organism>
<keyword evidence="8" id="KW-0460">Magnesium</keyword>
<evidence type="ECO:0000256" key="11">
    <source>
        <dbReference type="ARBA" id="ARBA00038905"/>
    </source>
</evidence>
<comment type="cofactor">
    <cofactor evidence="1">
        <name>Mg(2+)</name>
        <dbReference type="ChEBI" id="CHEBI:18420"/>
    </cofactor>
</comment>
<evidence type="ECO:0000256" key="10">
    <source>
        <dbReference type="ARBA" id="ARBA00035861"/>
    </source>
</evidence>
<comment type="similarity">
    <text evidence="2">Belongs to the Nudix hydrolase family.</text>
</comment>
<comment type="catalytic activity">
    <reaction evidence="10">
        <text>8-oxo-dGTP + H2O = 8-oxo-dGMP + diphosphate + H(+)</text>
        <dbReference type="Rhea" id="RHEA:31575"/>
        <dbReference type="ChEBI" id="CHEBI:15377"/>
        <dbReference type="ChEBI" id="CHEBI:15378"/>
        <dbReference type="ChEBI" id="CHEBI:33019"/>
        <dbReference type="ChEBI" id="CHEBI:63224"/>
        <dbReference type="ChEBI" id="CHEBI:77896"/>
        <dbReference type="EC" id="3.6.1.55"/>
    </reaction>
</comment>
<keyword evidence="5" id="KW-0479">Metal-binding</keyword>
<evidence type="ECO:0000256" key="3">
    <source>
        <dbReference type="ARBA" id="ARBA00022457"/>
    </source>
</evidence>
<keyword evidence="4" id="KW-0235">DNA replication</keyword>
<dbReference type="PANTHER" id="PTHR47707:SF1">
    <property type="entry name" value="NUDIX HYDROLASE FAMILY PROTEIN"/>
    <property type="match status" value="1"/>
</dbReference>
<dbReference type="GO" id="GO:0006281">
    <property type="term" value="P:DNA repair"/>
    <property type="evidence" value="ECO:0007669"/>
    <property type="project" value="UniProtKB-KW"/>
</dbReference>
<evidence type="ECO:0000256" key="7">
    <source>
        <dbReference type="ARBA" id="ARBA00022801"/>
    </source>
</evidence>
<evidence type="ECO:0000256" key="4">
    <source>
        <dbReference type="ARBA" id="ARBA00022705"/>
    </source>
</evidence>
<sequence length="141" mass="16092">MKKDEKMPKTEVVLGVIRDSGNKVLIVNRLWMEKSADGSAALTWAFPGGEIDEGETQEEALIREIRSETGFKVKVLEKISERIHPQFNVKIHYFSCQVVPGSMRPITDVHEIESTKWVDVSELRNYFTSDLDPNVAKFLKI</sequence>
<dbReference type="SUPFAM" id="SSF55811">
    <property type="entry name" value="Nudix"/>
    <property type="match status" value="1"/>
</dbReference>
<evidence type="ECO:0000256" key="1">
    <source>
        <dbReference type="ARBA" id="ARBA00001946"/>
    </source>
</evidence>